<evidence type="ECO:0000256" key="5">
    <source>
        <dbReference type="ARBA" id="ARBA00023136"/>
    </source>
</evidence>
<evidence type="ECO:0000313" key="8">
    <source>
        <dbReference type="Proteomes" id="UP000054350"/>
    </source>
</evidence>
<sequence length="458" mass="49756">MSPSDHSANGTAPSASYFAGWPVNYLLHRHKDDRWHVRQIFFDDALRTRRAVLEPYIRDVLTATTLGELVKRLNRAGERLQHLDILSDVKVLLDTPSQWPEAAGQPGVLDVHIRFKELSRVRMETGTQVGNAEGNVHASLLVRDVFGRAETFQASTLFGTKTHSSFEAILSKPLIPAPGRLLQLHAHQLHKSFQATSSYDELSRVAGARLVLPHFLLGSHTLGYSAHWRQVLNVGENASLSVRHEAGHSLKSAVTHKWVADSRDSPVMPNSGALFKLESEYAGLGGDVHHAKSELEAQVNVPLGLGFSISKTLRVGAVIPLENDVPRITDRLFVGGSTSVRGFLHNGIGPKDGADALGGTIAYQAGVSLFTPVPGLADKKWLRGHLWANAGSAMQIVDFTEAKLRAFAEATPSIAVGAGVAVHHPQCRLEFNWGLPLVARRGDAVKPGFQFGIGISFL</sequence>
<dbReference type="GO" id="GO:0005741">
    <property type="term" value="C:mitochondrial outer membrane"/>
    <property type="evidence" value="ECO:0007669"/>
    <property type="project" value="UniProtKB-SubCell"/>
</dbReference>
<reference evidence="7 8" key="1">
    <citation type="submission" date="2009-11" db="EMBL/GenBank/DDBJ databases">
        <title>Annotation of Allomyces macrogynus ATCC 38327.</title>
        <authorList>
            <consortium name="The Broad Institute Genome Sequencing Platform"/>
            <person name="Russ C."/>
            <person name="Cuomo C."/>
            <person name="Burger G."/>
            <person name="Gray M.W."/>
            <person name="Holland P.W.H."/>
            <person name="King N."/>
            <person name="Lang F.B.F."/>
            <person name="Roger A.J."/>
            <person name="Ruiz-Trillo I."/>
            <person name="Young S.K."/>
            <person name="Zeng Q."/>
            <person name="Gargeya S."/>
            <person name="Fitzgerald M."/>
            <person name="Haas B."/>
            <person name="Abouelleil A."/>
            <person name="Alvarado L."/>
            <person name="Arachchi H.M."/>
            <person name="Berlin A."/>
            <person name="Chapman S.B."/>
            <person name="Gearin G."/>
            <person name="Goldberg J."/>
            <person name="Griggs A."/>
            <person name="Gujja S."/>
            <person name="Hansen M."/>
            <person name="Heiman D."/>
            <person name="Howarth C."/>
            <person name="Larimer J."/>
            <person name="Lui A."/>
            <person name="MacDonald P.J.P."/>
            <person name="McCowen C."/>
            <person name="Montmayeur A."/>
            <person name="Murphy C."/>
            <person name="Neiman D."/>
            <person name="Pearson M."/>
            <person name="Priest M."/>
            <person name="Roberts A."/>
            <person name="Saif S."/>
            <person name="Shea T."/>
            <person name="Sisk P."/>
            <person name="Stolte C."/>
            <person name="Sykes S."/>
            <person name="Wortman J."/>
            <person name="Nusbaum C."/>
            <person name="Birren B."/>
        </authorList>
    </citation>
    <scope>NUCLEOTIDE SEQUENCE [LARGE SCALE GENOMIC DNA]</scope>
    <source>
        <strain evidence="7 8">ATCC 38327</strain>
    </source>
</reference>
<evidence type="ECO:0000256" key="1">
    <source>
        <dbReference type="ARBA" id="ARBA00004374"/>
    </source>
</evidence>
<organism evidence="7 8">
    <name type="scientific">Allomyces macrogynus (strain ATCC 38327)</name>
    <name type="common">Allomyces javanicus var. macrogynus</name>
    <dbReference type="NCBI Taxonomy" id="578462"/>
    <lineage>
        <taxon>Eukaryota</taxon>
        <taxon>Fungi</taxon>
        <taxon>Fungi incertae sedis</taxon>
        <taxon>Blastocladiomycota</taxon>
        <taxon>Blastocladiomycetes</taxon>
        <taxon>Blastocladiales</taxon>
        <taxon>Blastocladiaceae</taxon>
        <taxon>Allomyces</taxon>
    </lineage>
</organism>
<name>A0A0L0SZZ8_ALLM3</name>
<proteinExistence type="inferred from homology"/>
<keyword evidence="8" id="KW-1185">Reference proteome</keyword>
<dbReference type="GO" id="GO:0045040">
    <property type="term" value="P:protein insertion into mitochondrial outer membrane"/>
    <property type="evidence" value="ECO:0007669"/>
    <property type="project" value="TreeGrafter"/>
</dbReference>
<gene>
    <name evidence="7" type="ORF">AMAG_13284</name>
</gene>
<keyword evidence="4" id="KW-0812">Transmembrane</keyword>
<evidence type="ECO:0000313" key="7">
    <source>
        <dbReference type="EMBL" id="KNE68113.1"/>
    </source>
</evidence>
<accession>A0A0L0SZZ8</accession>
<dbReference type="eggNOG" id="KOG2602">
    <property type="taxonomic scope" value="Eukaryota"/>
</dbReference>
<dbReference type="VEuPathDB" id="FungiDB:AMAG_13284"/>
<dbReference type="AlphaFoldDB" id="A0A0L0SZZ8"/>
<comment type="similarity">
    <text evidence="2">Belongs to the SAM50/omp85 family.</text>
</comment>
<reference evidence="8" key="2">
    <citation type="submission" date="2009-11" db="EMBL/GenBank/DDBJ databases">
        <title>The Genome Sequence of Allomyces macrogynus strain ATCC 38327.</title>
        <authorList>
            <consortium name="The Broad Institute Genome Sequencing Platform"/>
            <person name="Russ C."/>
            <person name="Cuomo C."/>
            <person name="Shea T."/>
            <person name="Young S.K."/>
            <person name="Zeng Q."/>
            <person name="Koehrsen M."/>
            <person name="Haas B."/>
            <person name="Borodovsky M."/>
            <person name="Guigo R."/>
            <person name="Alvarado L."/>
            <person name="Berlin A."/>
            <person name="Borenstein D."/>
            <person name="Chen Z."/>
            <person name="Engels R."/>
            <person name="Freedman E."/>
            <person name="Gellesch M."/>
            <person name="Goldberg J."/>
            <person name="Griggs A."/>
            <person name="Gujja S."/>
            <person name="Heiman D."/>
            <person name="Hepburn T."/>
            <person name="Howarth C."/>
            <person name="Jen D."/>
            <person name="Larson L."/>
            <person name="Lewis B."/>
            <person name="Mehta T."/>
            <person name="Park D."/>
            <person name="Pearson M."/>
            <person name="Roberts A."/>
            <person name="Saif S."/>
            <person name="Shenoy N."/>
            <person name="Sisk P."/>
            <person name="Stolte C."/>
            <person name="Sykes S."/>
            <person name="Walk T."/>
            <person name="White J."/>
            <person name="Yandava C."/>
            <person name="Burger G."/>
            <person name="Gray M.W."/>
            <person name="Holland P.W.H."/>
            <person name="King N."/>
            <person name="Lang F.B.F."/>
            <person name="Roger A.J."/>
            <person name="Ruiz-Trillo I."/>
            <person name="Lander E."/>
            <person name="Nusbaum C."/>
        </authorList>
    </citation>
    <scope>NUCLEOTIDE SEQUENCE [LARGE SCALE GENOMIC DNA]</scope>
    <source>
        <strain evidence="8">ATCC 38327</strain>
    </source>
</reference>
<dbReference type="PANTHER" id="PTHR12815">
    <property type="entry name" value="SORTING AND ASSEMBLY MACHINERY SAMM50 PROTEIN FAMILY MEMBER"/>
    <property type="match status" value="1"/>
</dbReference>
<evidence type="ECO:0000256" key="2">
    <source>
        <dbReference type="ARBA" id="ARBA00010913"/>
    </source>
</evidence>
<dbReference type="Proteomes" id="UP000054350">
    <property type="component" value="Unassembled WGS sequence"/>
</dbReference>
<evidence type="ECO:0000259" key="6">
    <source>
        <dbReference type="Pfam" id="PF01103"/>
    </source>
</evidence>
<protein>
    <recommendedName>
        <fullName evidence="6">Bacterial surface antigen (D15) domain-containing protein</fullName>
    </recommendedName>
</protein>
<dbReference type="PANTHER" id="PTHR12815:SF18">
    <property type="entry name" value="SORTING AND ASSEMBLY MACHINERY COMPONENT 50 HOMOLOG"/>
    <property type="match status" value="1"/>
</dbReference>
<keyword evidence="3" id="KW-1134">Transmembrane beta strand</keyword>
<dbReference type="InterPro" id="IPR039910">
    <property type="entry name" value="D15-like"/>
</dbReference>
<evidence type="ECO:0000256" key="4">
    <source>
        <dbReference type="ARBA" id="ARBA00022692"/>
    </source>
</evidence>
<feature type="domain" description="Bacterial surface antigen (D15)" evidence="6">
    <location>
        <begin position="145"/>
        <end position="457"/>
    </location>
</feature>
<dbReference type="InterPro" id="IPR000184">
    <property type="entry name" value="Bac_surfAg_D15"/>
</dbReference>
<dbReference type="OMA" id="KHPVARF"/>
<dbReference type="OrthoDB" id="1724197at2759"/>
<dbReference type="EMBL" id="GG745355">
    <property type="protein sequence ID" value="KNE68113.1"/>
    <property type="molecule type" value="Genomic_DNA"/>
</dbReference>
<dbReference type="STRING" id="578462.A0A0L0SZZ8"/>
<evidence type="ECO:0000256" key="3">
    <source>
        <dbReference type="ARBA" id="ARBA00022452"/>
    </source>
</evidence>
<comment type="subcellular location">
    <subcellularLocation>
        <location evidence="1">Mitochondrion outer membrane</location>
        <topology evidence="1">Multi-pass membrane protein</topology>
    </subcellularLocation>
</comment>
<keyword evidence="5" id="KW-0472">Membrane</keyword>
<dbReference type="Pfam" id="PF01103">
    <property type="entry name" value="Omp85"/>
    <property type="match status" value="1"/>
</dbReference>
<dbReference type="Gene3D" id="2.40.160.50">
    <property type="entry name" value="membrane protein fhac: a member of the omp85/tpsb transporter family"/>
    <property type="match status" value="1"/>
</dbReference>